<evidence type="ECO:0000256" key="4">
    <source>
        <dbReference type="ARBA" id="ARBA00047960"/>
    </source>
</evidence>
<dbReference type="Proteomes" id="UP001642540">
    <property type="component" value="Unassembled WGS sequence"/>
</dbReference>
<gene>
    <name evidence="7" type="ORF">ODALV1_LOCUS14734</name>
</gene>
<feature type="domain" description="GST N-terminal" evidence="5">
    <location>
        <begin position="59"/>
        <end position="141"/>
    </location>
</feature>
<dbReference type="Pfam" id="PF02798">
    <property type="entry name" value="GST_N"/>
    <property type="match status" value="1"/>
</dbReference>
<dbReference type="CDD" id="cd03039">
    <property type="entry name" value="GST_N_Sigma_like"/>
    <property type="match status" value="1"/>
</dbReference>
<dbReference type="InterPro" id="IPR004045">
    <property type="entry name" value="Glutathione_S-Trfase_N"/>
</dbReference>
<organism evidence="7 8">
    <name type="scientific">Orchesella dallaii</name>
    <dbReference type="NCBI Taxonomy" id="48710"/>
    <lineage>
        <taxon>Eukaryota</taxon>
        <taxon>Metazoa</taxon>
        <taxon>Ecdysozoa</taxon>
        <taxon>Arthropoda</taxon>
        <taxon>Hexapoda</taxon>
        <taxon>Collembola</taxon>
        <taxon>Entomobryomorpha</taxon>
        <taxon>Entomobryoidea</taxon>
        <taxon>Orchesellidae</taxon>
        <taxon>Orchesellinae</taxon>
        <taxon>Orchesella</taxon>
    </lineage>
</organism>
<dbReference type="PROSITE" id="PS50404">
    <property type="entry name" value="GST_NTER"/>
    <property type="match status" value="1"/>
</dbReference>
<proteinExistence type="inferred from homology"/>
<keyword evidence="2" id="KW-0808">Transferase</keyword>
<dbReference type="CDD" id="cd03192">
    <property type="entry name" value="GST_C_Sigma_like"/>
    <property type="match status" value="1"/>
</dbReference>
<feature type="domain" description="GST C-terminal" evidence="6">
    <location>
        <begin position="143"/>
        <end position="267"/>
    </location>
</feature>
<dbReference type="SUPFAM" id="SSF52833">
    <property type="entry name" value="Thioredoxin-like"/>
    <property type="match status" value="1"/>
</dbReference>
<name>A0ABP1QUX7_9HEXA</name>
<dbReference type="SUPFAM" id="SSF47616">
    <property type="entry name" value="GST C-terminal domain-like"/>
    <property type="match status" value="1"/>
</dbReference>
<dbReference type="SFLD" id="SFLDG01205">
    <property type="entry name" value="AMPS.1"/>
    <property type="match status" value="1"/>
</dbReference>
<dbReference type="InterPro" id="IPR010987">
    <property type="entry name" value="Glutathione-S-Trfase_C-like"/>
</dbReference>
<evidence type="ECO:0000256" key="2">
    <source>
        <dbReference type="ARBA" id="ARBA00022679"/>
    </source>
</evidence>
<dbReference type="InterPro" id="IPR004046">
    <property type="entry name" value="GST_C"/>
</dbReference>
<dbReference type="EMBL" id="CAXLJM020000046">
    <property type="protein sequence ID" value="CAL8111109.1"/>
    <property type="molecule type" value="Genomic_DNA"/>
</dbReference>
<dbReference type="SFLD" id="SFLDS00019">
    <property type="entry name" value="Glutathione_Transferase_(cytos"/>
    <property type="match status" value="1"/>
</dbReference>
<comment type="similarity">
    <text evidence="3">Belongs to the GST superfamily. Sigma family.</text>
</comment>
<protein>
    <recommendedName>
        <fullName evidence="1">glutathione transferase</fullName>
        <ecNumber evidence="1">2.5.1.18</ecNumber>
    </recommendedName>
</protein>
<evidence type="ECO:0000256" key="3">
    <source>
        <dbReference type="ARBA" id="ARBA00038317"/>
    </source>
</evidence>
<evidence type="ECO:0000256" key="1">
    <source>
        <dbReference type="ARBA" id="ARBA00012452"/>
    </source>
</evidence>
<accession>A0ABP1QUX7</accession>
<evidence type="ECO:0000313" key="8">
    <source>
        <dbReference type="Proteomes" id="UP001642540"/>
    </source>
</evidence>
<keyword evidence="8" id="KW-1185">Reference proteome</keyword>
<dbReference type="InterPro" id="IPR036282">
    <property type="entry name" value="Glutathione-S-Trfase_C_sf"/>
</dbReference>
<dbReference type="PROSITE" id="PS50405">
    <property type="entry name" value="GST_CTER"/>
    <property type="match status" value="1"/>
</dbReference>
<reference evidence="7 8" key="1">
    <citation type="submission" date="2024-08" db="EMBL/GenBank/DDBJ databases">
        <authorList>
            <person name="Cucini C."/>
            <person name="Frati F."/>
        </authorList>
    </citation>
    <scope>NUCLEOTIDE SEQUENCE [LARGE SCALE GENOMIC DNA]</scope>
</reference>
<dbReference type="Gene3D" id="3.40.30.10">
    <property type="entry name" value="Glutaredoxin"/>
    <property type="match status" value="1"/>
</dbReference>
<evidence type="ECO:0000313" key="7">
    <source>
        <dbReference type="EMBL" id="CAL8111109.1"/>
    </source>
</evidence>
<dbReference type="InterPro" id="IPR036249">
    <property type="entry name" value="Thioredoxin-like_sf"/>
</dbReference>
<dbReference type="PANTHER" id="PTHR11571">
    <property type="entry name" value="GLUTATHIONE S-TRANSFERASE"/>
    <property type="match status" value="1"/>
</dbReference>
<dbReference type="InterPro" id="IPR040079">
    <property type="entry name" value="Glutathione_S-Trfase"/>
</dbReference>
<sequence>MFIARSKSLIAACTRLNGNIALVHPVTVSTTLSPRFGITPLSFTIQRRLLSTNNSPLCANIKLDYFNIRGLAEPIRMVLHYGGVKFEDVRSPLPGWPPKMSESDKDKYRWGQVPCAVIDGKELYQSATITRYFAGQCGLIPADPYLAALCDEYVDVQRDIMIAWAPAAFAPTAAKKRLLCDDIYRLTKPRFLDVFEKIIKGSSSGKHLVGDKMTWADIHMAYAFDHVEKLIEFDVIKDHPSMKKVCETVWNVPSLKKWKETRPETPA</sequence>
<dbReference type="PANTHER" id="PTHR11571:SF224">
    <property type="entry name" value="HEMATOPOIETIC PROSTAGLANDIN D SYNTHASE"/>
    <property type="match status" value="1"/>
</dbReference>
<dbReference type="InterPro" id="IPR050213">
    <property type="entry name" value="GST_superfamily"/>
</dbReference>
<dbReference type="Pfam" id="PF14497">
    <property type="entry name" value="GST_C_3"/>
    <property type="match status" value="1"/>
</dbReference>
<dbReference type="EC" id="2.5.1.18" evidence="1"/>
<evidence type="ECO:0000259" key="6">
    <source>
        <dbReference type="PROSITE" id="PS50405"/>
    </source>
</evidence>
<comment type="catalytic activity">
    <reaction evidence="4">
        <text>RX + glutathione = an S-substituted glutathione + a halide anion + H(+)</text>
        <dbReference type="Rhea" id="RHEA:16437"/>
        <dbReference type="ChEBI" id="CHEBI:15378"/>
        <dbReference type="ChEBI" id="CHEBI:16042"/>
        <dbReference type="ChEBI" id="CHEBI:17792"/>
        <dbReference type="ChEBI" id="CHEBI:57925"/>
        <dbReference type="ChEBI" id="CHEBI:90779"/>
        <dbReference type="EC" id="2.5.1.18"/>
    </reaction>
</comment>
<dbReference type="SFLD" id="SFLDG00363">
    <property type="entry name" value="AMPS_(cytGST):_Alpha-__Mu-__Pi"/>
    <property type="match status" value="1"/>
</dbReference>
<evidence type="ECO:0000259" key="5">
    <source>
        <dbReference type="PROSITE" id="PS50404"/>
    </source>
</evidence>
<comment type="caution">
    <text evidence="7">The sequence shown here is derived from an EMBL/GenBank/DDBJ whole genome shotgun (WGS) entry which is preliminary data.</text>
</comment>
<dbReference type="Gene3D" id="1.20.1050.10">
    <property type="match status" value="1"/>
</dbReference>